<proteinExistence type="predicted"/>
<keyword evidence="2" id="KW-1185">Reference proteome</keyword>
<name>A0ACC3MJV6_9PEZI</name>
<gene>
    <name evidence="1" type="ORF">LTR37_017513</name>
</gene>
<accession>A0ACC3MJV6</accession>
<reference evidence="1" key="1">
    <citation type="submission" date="2023-07" db="EMBL/GenBank/DDBJ databases">
        <title>Black Yeasts Isolated from many extreme environments.</title>
        <authorList>
            <person name="Coleine C."/>
            <person name="Stajich J.E."/>
            <person name="Selbmann L."/>
        </authorList>
    </citation>
    <scope>NUCLEOTIDE SEQUENCE</scope>
    <source>
        <strain evidence="1">CCFEE 5714</strain>
    </source>
</reference>
<protein>
    <submittedName>
        <fullName evidence="1">Uncharacterized protein</fullName>
    </submittedName>
</protein>
<dbReference type="Proteomes" id="UP001281147">
    <property type="component" value="Unassembled WGS sequence"/>
</dbReference>
<comment type="caution">
    <text evidence="1">The sequence shown here is derived from an EMBL/GenBank/DDBJ whole genome shotgun (WGS) entry which is preliminary data.</text>
</comment>
<organism evidence="1 2">
    <name type="scientific">Vermiconidia calcicola</name>
    <dbReference type="NCBI Taxonomy" id="1690605"/>
    <lineage>
        <taxon>Eukaryota</taxon>
        <taxon>Fungi</taxon>
        <taxon>Dikarya</taxon>
        <taxon>Ascomycota</taxon>
        <taxon>Pezizomycotina</taxon>
        <taxon>Dothideomycetes</taxon>
        <taxon>Dothideomycetidae</taxon>
        <taxon>Mycosphaerellales</taxon>
        <taxon>Extremaceae</taxon>
        <taxon>Vermiconidia</taxon>
    </lineage>
</organism>
<evidence type="ECO:0000313" key="1">
    <source>
        <dbReference type="EMBL" id="KAK3697368.1"/>
    </source>
</evidence>
<sequence>MRERFLKTIIWIPLLAVGCGIRAICKTLQQVDHLYQRLTRLKKAARQRRRLSDLSDSPKRTAQLNIQTSHFLGRLPVEIRQIIFREYYDGSRFVLGREGLLPSKHVAWVHNKTWRYLRDDGGIGMSRTCVPRGVLSLPLTCRQLYSESIGYVYSVPEFGCNGLEDALEMQALFLPQRWRVITSLHFRFDSAELLGKFGWRLTHQHRNDGWTRFWENITSLPHLKRLQALIYMKHPTLTWPGDAQFSYQETCEQMLEPLMTVTNIPTFEVWVNSELSSVENEKKIDRIESRLANIERLLQTTPATSTTQTASDLEQIDGPSNITTPFAGHTGHHADSRAAEEAFEQIAGQDTVLVSDPKLTSALSSLRAIVDKIKDDAPGPGTLSASAEATLPVWEEASAILKRAARNVPVGFDLYFPCTNFYDFFQKCARLYEAQHETSVADRLLVYSGLYLLCCEFSEIDEGRAADYNYALGRGFSQGVLTTVAKCSMIMAATWENLEGLMAASFTAITLCKPSLSWTLISVAARLCQTLGYHRLSGANAAKEPDAARKVVMFWLVYIMDRNTSLRLGRAPILQEFDISTAPLDSSTQYSNFSPGLIQLFQYWTTVANVQGRISTQLYSPAGLGESPEERARLIDSLSLDLQEAWDRREKANDEIEQIFASLAPNSFTSRCIIGGDTIMYHSTMTSILHAMSTARHTMPAALDAARAYLRTSREISHGERVKNNMYTWSGFCHWVTLHSPLTPFTVLFSHVINNHQTSEDDLHLLENFVGSLQSARHLSDGIDKFYQLTSAFFNIAQTYVQAKTKQTSSDTDRMDTIQPAISDFDNYLSNLGFAPQLAVLDSMDSTSAAEQDSSSAFLQDWCDANVSLYGLLEEDLMNFSSIDAMLGQTNGQL</sequence>
<evidence type="ECO:0000313" key="2">
    <source>
        <dbReference type="Proteomes" id="UP001281147"/>
    </source>
</evidence>
<dbReference type="EMBL" id="JAUTXU010000227">
    <property type="protein sequence ID" value="KAK3697368.1"/>
    <property type="molecule type" value="Genomic_DNA"/>
</dbReference>